<comment type="caution">
    <text evidence="12">The sequence shown here is derived from an EMBL/GenBank/DDBJ whole genome shotgun (WGS) entry which is preliminary data.</text>
</comment>
<evidence type="ECO:0000313" key="12">
    <source>
        <dbReference type="EMBL" id="TQM80838.1"/>
    </source>
</evidence>
<evidence type="ECO:0000256" key="1">
    <source>
        <dbReference type="ARBA" id="ARBA00000085"/>
    </source>
</evidence>
<keyword evidence="6 12" id="KW-0418">Kinase</keyword>
<reference evidence="12 13" key="1">
    <citation type="submission" date="2019-06" db="EMBL/GenBank/DDBJ databases">
        <title>Sequencing the genomes of 1000 actinobacteria strains.</title>
        <authorList>
            <person name="Klenk H.-P."/>
        </authorList>
    </citation>
    <scope>NUCLEOTIDE SEQUENCE [LARGE SCALE GENOMIC DNA]</scope>
    <source>
        <strain evidence="12 13">DSM 45456</strain>
    </source>
</reference>
<dbReference type="EC" id="2.7.13.3" evidence="2"/>
<evidence type="ECO:0000256" key="2">
    <source>
        <dbReference type="ARBA" id="ARBA00012438"/>
    </source>
</evidence>
<dbReference type="Gene3D" id="1.20.5.1930">
    <property type="match status" value="1"/>
</dbReference>
<dbReference type="EMBL" id="VFPP01000001">
    <property type="protein sequence ID" value="TQM80838.1"/>
    <property type="molecule type" value="Genomic_DNA"/>
</dbReference>
<keyword evidence="10" id="KW-0472">Membrane</keyword>
<dbReference type="GO" id="GO:0000155">
    <property type="term" value="F:phosphorelay sensor kinase activity"/>
    <property type="evidence" value="ECO:0007669"/>
    <property type="project" value="InterPro"/>
</dbReference>
<keyword evidence="4" id="KW-0808">Transferase</keyword>
<keyword evidence="8" id="KW-0902">Two-component regulatory system</keyword>
<keyword evidence="5" id="KW-0547">Nucleotide-binding</keyword>
<dbReference type="AlphaFoldDB" id="A0A543JDB3"/>
<keyword evidence="3" id="KW-0597">Phosphoprotein</keyword>
<feature type="transmembrane region" description="Helical" evidence="10">
    <location>
        <begin position="100"/>
        <end position="117"/>
    </location>
</feature>
<keyword evidence="10" id="KW-0812">Transmembrane</keyword>
<organism evidence="12 13">
    <name type="scientific">Saccharothrix saharensis</name>
    <dbReference type="NCBI Taxonomy" id="571190"/>
    <lineage>
        <taxon>Bacteria</taxon>
        <taxon>Bacillati</taxon>
        <taxon>Actinomycetota</taxon>
        <taxon>Actinomycetes</taxon>
        <taxon>Pseudonocardiales</taxon>
        <taxon>Pseudonocardiaceae</taxon>
        <taxon>Saccharothrix</taxon>
    </lineage>
</organism>
<dbReference type="Gene3D" id="3.30.565.10">
    <property type="entry name" value="Histidine kinase-like ATPase, C-terminal domain"/>
    <property type="match status" value="1"/>
</dbReference>
<feature type="domain" description="Histidine kinase" evidence="11">
    <location>
        <begin position="278"/>
        <end position="365"/>
    </location>
</feature>
<feature type="coiled-coil region" evidence="9">
    <location>
        <begin position="147"/>
        <end position="176"/>
    </location>
</feature>
<feature type="transmembrane region" description="Helical" evidence="10">
    <location>
        <begin position="6"/>
        <end position="24"/>
    </location>
</feature>
<dbReference type="PANTHER" id="PTHR24421:SF10">
    <property type="entry name" value="NITRATE_NITRITE SENSOR PROTEIN NARQ"/>
    <property type="match status" value="1"/>
</dbReference>
<dbReference type="InterPro" id="IPR005467">
    <property type="entry name" value="His_kinase_dom"/>
</dbReference>
<evidence type="ECO:0000256" key="8">
    <source>
        <dbReference type="ARBA" id="ARBA00023012"/>
    </source>
</evidence>
<sequence length="367" mass="38662">MVRVKSLREVLLVVGVTAALVLLARWEGRGGPPQGLGLLVGSSLCVTLPLLLRHVLPLTSAVLSAVVGLGGIGFLPAWPGMLVTMGAFCAAVYHRERGPGLVLAVCGCWVLVSAVIAGSPVQVFTVTDLVVMGVAPVATGYALRLHRERAEQALRVQRAEADRASAEERARLARDVHDSVGHHLTAIRMQATAVRRVLGGESSIADRALGTIADLSSSALDEVRGLLSTLRDVPAGAGLAELDRLVGRLSGPDRRIAVTWSGQAERAVPADVDQAAYRVVQEALTNVVRHSGAGEVDVRLHRDRDRLVVTVVDDGPVVGSRESEGLEGQGIRGMRERVRQLGGTLTAGPREPGGWRVRAELPTGGTA</sequence>
<dbReference type="PANTHER" id="PTHR24421">
    <property type="entry name" value="NITRATE/NITRITE SENSOR PROTEIN NARX-RELATED"/>
    <property type="match status" value="1"/>
</dbReference>
<evidence type="ECO:0000256" key="6">
    <source>
        <dbReference type="ARBA" id="ARBA00022777"/>
    </source>
</evidence>
<dbReference type="InterPro" id="IPR011712">
    <property type="entry name" value="Sig_transdc_His_kin_sub3_dim/P"/>
</dbReference>
<dbReference type="InterPro" id="IPR036890">
    <property type="entry name" value="HATPase_C_sf"/>
</dbReference>
<evidence type="ECO:0000259" key="11">
    <source>
        <dbReference type="PROSITE" id="PS50109"/>
    </source>
</evidence>
<evidence type="ECO:0000313" key="13">
    <source>
        <dbReference type="Proteomes" id="UP000316628"/>
    </source>
</evidence>
<gene>
    <name evidence="12" type="ORF">FHX81_3187</name>
</gene>
<dbReference type="PROSITE" id="PS50109">
    <property type="entry name" value="HIS_KIN"/>
    <property type="match status" value="1"/>
</dbReference>
<protein>
    <recommendedName>
        <fullName evidence="2">histidine kinase</fullName>
        <ecNumber evidence="2">2.7.13.3</ecNumber>
    </recommendedName>
</protein>
<dbReference type="GO" id="GO:0016020">
    <property type="term" value="C:membrane"/>
    <property type="evidence" value="ECO:0007669"/>
    <property type="project" value="InterPro"/>
</dbReference>
<dbReference type="CDD" id="cd16917">
    <property type="entry name" value="HATPase_UhpB-NarQ-NarX-like"/>
    <property type="match status" value="1"/>
</dbReference>
<dbReference type="GO" id="GO:0046983">
    <property type="term" value="F:protein dimerization activity"/>
    <property type="evidence" value="ECO:0007669"/>
    <property type="project" value="InterPro"/>
</dbReference>
<dbReference type="Pfam" id="PF07730">
    <property type="entry name" value="HisKA_3"/>
    <property type="match status" value="1"/>
</dbReference>
<dbReference type="SMART" id="SM00387">
    <property type="entry name" value="HATPase_c"/>
    <property type="match status" value="1"/>
</dbReference>
<evidence type="ECO:0000256" key="4">
    <source>
        <dbReference type="ARBA" id="ARBA00022679"/>
    </source>
</evidence>
<dbReference type="Pfam" id="PF02518">
    <property type="entry name" value="HATPase_c"/>
    <property type="match status" value="1"/>
</dbReference>
<evidence type="ECO:0000256" key="5">
    <source>
        <dbReference type="ARBA" id="ARBA00022741"/>
    </source>
</evidence>
<evidence type="ECO:0000256" key="10">
    <source>
        <dbReference type="SAM" id="Phobius"/>
    </source>
</evidence>
<keyword evidence="9" id="KW-0175">Coiled coil</keyword>
<evidence type="ECO:0000256" key="3">
    <source>
        <dbReference type="ARBA" id="ARBA00022553"/>
    </source>
</evidence>
<proteinExistence type="predicted"/>
<feature type="transmembrane region" description="Helical" evidence="10">
    <location>
        <begin position="62"/>
        <end position="93"/>
    </location>
</feature>
<dbReference type="SUPFAM" id="SSF55874">
    <property type="entry name" value="ATPase domain of HSP90 chaperone/DNA topoisomerase II/histidine kinase"/>
    <property type="match status" value="1"/>
</dbReference>
<evidence type="ECO:0000256" key="7">
    <source>
        <dbReference type="ARBA" id="ARBA00022840"/>
    </source>
</evidence>
<dbReference type="InterPro" id="IPR050482">
    <property type="entry name" value="Sensor_HK_TwoCompSys"/>
</dbReference>
<keyword evidence="10" id="KW-1133">Transmembrane helix</keyword>
<keyword evidence="7" id="KW-0067">ATP-binding</keyword>
<dbReference type="Proteomes" id="UP000316628">
    <property type="component" value="Unassembled WGS sequence"/>
</dbReference>
<feature type="transmembrane region" description="Helical" evidence="10">
    <location>
        <begin position="36"/>
        <end position="56"/>
    </location>
</feature>
<dbReference type="InterPro" id="IPR003594">
    <property type="entry name" value="HATPase_dom"/>
</dbReference>
<evidence type="ECO:0000256" key="9">
    <source>
        <dbReference type="SAM" id="Coils"/>
    </source>
</evidence>
<dbReference type="GO" id="GO:0005524">
    <property type="term" value="F:ATP binding"/>
    <property type="evidence" value="ECO:0007669"/>
    <property type="project" value="UniProtKB-KW"/>
</dbReference>
<name>A0A543JDB3_9PSEU</name>
<comment type="catalytic activity">
    <reaction evidence="1">
        <text>ATP + protein L-histidine = ADP + protein N-phospho-L-histidine.</text>
        <dbReference type="EC" id="2.7.13.3"/>
    </reaction>
</comment>
<accession>A0A543JDB3</accession>
<keyword evidence="13" id="KW-1185">Reference proteome</keyword>